<dbReference type="RefSeq" id="WP_066264390.1">
    <property type="nucleotide sequence ID" value="NZ_JARMAB010000019.1"/>
</dbReference>
<dbReference type="PRINTS" id="PR00081">
    <property type="entry name" value="GDHRDH"/>
</dbReference>
<sequence>MKFSQQIVVVTGAGSGIGKEVALTYAREGARVVAADFHFENGSKTVKEIKEAGGEALFIETDVRKPDDISELFIKTVTAYGTVDILINNAGISKWKPPLELSAAEWDDVINTNLRSVFLCTKEAARYMKANPKGGAVVNMASTRAYMSEPNSEAYAASKGGIIALTHAMAVSLGKEGVRVNSISPGWIETKNYDKLREKDHLQHPVKRVGKPSDIAKGCLYLTDPENDFLTGQNIMIDGGMTIKMIYEE</sequence>
<evidence type="ECO:0000256" key="1">
    <source>
        <dbReference type="ARBA" id="ARBA00006484"/>
    </source>
</evidence>
<dbReference type="InterPro" id="IPR020904">
    <property type="entry name" value="Sc_DH/Rdtase_CS"/>
</dbReference>
<dbReference type="CDD" id="cd05233">
    <property type="entry name" value="SDR_c"/>
    <property type="match status" value="1"/>
</dbReference>
<dbReference type="PANTHER" id="PTHR24321">
    <property type="entry name" value="DEHYDROGENASES, SHORT CHAIN"/>
    <property type="match status" value="1"/>
</dbReference>
<dbReference type="InterPro" id="IPR036291">
    <property type="entry name" value="NAD(P)-bd_dom_sf"/>
</dbReference>
<dbReference type="NCBIfam" id="NF005559">
    <property type="entry name" value="PRK07231.1"/>
    <property type="match status" value="1"/>
</dbReference>
<proteinExistence type="inferred from homology"/>
<comment type="caution">
    <text evidence="3">The sequence shown here is derived from an EMBL/GenBank/DDBJ whole genome shotgun (WGS) entry which is preliminary data.</text>
</comment>
<gene>
    <name evidence="3" type="ORF">P4T90_13505</name>
</gene>
<dbReference type="PROSITE" id="PS00061">
    <property type="entry name" value="ADH_SHORT"/>
    <property type="match status" value="1"/>
</dbReference>
<comment type="similarity">
    <text evidence="1">Belongs to the short-chain dehydrogenases/reductases (SDR) family.</text>
</comment>
<keyword evidence="4" id="KW-1185">Reference proteome</keyword>
<dbReference type="Pfam" id="PF13561">
    <property type="entry name" value="adh_short_C2"/>
    <property type="match status" value="1"/>
</dbReference>
<protein>
    <submittedName>
        <fullName evidence="3">SDR family oxidoreductase</fullName>
    </submittedName>
</protein>
<evidence type="ECO:0000313" key="4">
    <source>
        <dbReference type="Proteomes" id="UP001341444"/>
    </source>
</evidence>
<dbReference type="EMBL" id="JARMAB010000019">
    <property type="protein sequence ID" value="MED1204070.1"/>
    <property type="molecule type" value="Genomic_DNA"/>
</dbReference>
<accession>A0ABU6MHB2</accession>
<dbReference type="PANTHER" id="PTHR24321:SF8">
    <property type="entry name" value="ESTRADIOL 17-BETA-DEHYDROGENASE 8-RELATED"/>
    <property type="match status" value="1"/>
</dbReference>
<dbReference type="Proteomes" id="UP001341444">
    <property type="component" value="Unassembled WGS sequence"/>
</dbReference>
<evidence type="ECO:0000313" key="3">
    <source>
        <dbReference type="EMBL" id="MED1204070.1"/>
    </source>
</evidence>
<dbReference type="InterPro" id="IPR002347">
    <property type="entry name" value="SDR_fam"/>
</dbReference>
<organism evidence="3 4">
    <name type="scientific">Heyndrickxia acidicola</name>
    <dbReference type="NCBI Taxonomy" id="209389"/>
    <lineage>
        <taxon>Bacteria</taxon>
        <taxon>Bacillati</taxon>
        <taxon>Bacillota</taxon>
        <taxon>Bacilli</taxon>
        <taxon>Bacillales</taxon>
        <taxon>Bacillaceae</taxon>
        <taxon>Heyndrickxia</taxon>
    </lineage>
</organism>
<name>A0ABU6MHB2_9BACI</name>
<evidence type="ECO:0000256" key="2">
    <source>
        <dbReference type="ARBA" id="ARBA00023002"/>
    </source>
</evidence>
<dbReference type="SUPFAM" id="SSF51735">
    <property type="entry name" value="NAD(P)-binding Rossmann-fold domains"/>
    <property type="match status" value="1"/>
</dbReference>
<dbReference type="Gene3D" id="3.40.50.720">
    <property type="entry name" value="NAD(P)-binding Rossmann-like Domain"/>
    <property type="match status" value="1"/>
</dbReference>
<reference evidence="3 4" key="1">
    <citation type="submission" date="2023-03" db="EMBL/GenBank/DDBJ databases">
        <title>Bacillus Genome Sequencing.</title>
        <authorList>
            <person name="Dunlap C."/>
        </authorList>
    </citation>
    <scope>NUCLEOTIDE SEQUENCE [LARGE SCALE GENOMIC DNA]</scope>
    <source>
        <strain evidence="3 4">B-23453</strain>
    </source>
</reference>
<dbReference type="PRINTS" id="PR00080">
    <property type="entry name" value="SDRFAMILY"/>
</dbReference>
<keyword evidence="2" id="KW-0560">Oxidoreductase</keyword>